<organism evidence="1">
    <name type="scientific">uncultured Caudovirales phage</name>
    <dbReference type="NCBI Taxonomy" id="2100421"/>
    <lineage>
        <taxon>Viruses</taxon>
        <taxon>Duplodnaviria</taxon>
        <taxon>Heunggongvirae</taxon>
        <taxon>Uroviricota</taxon>
        <taxon>Caudoviricetes</taxon>
        <taxon>Peduoviridae</taxon>
        <taxon>Maltschvirus</taxon>
        <taxon>Maltschvirus maltsch</taxon>
    </lineage>
</organism>
<evidence type="ECO:0000313" key="1">
    <source>
        <dbReference type="EMBL" id="CAB4139193.1"/>
    </source>
</evidence>
<dbReference type="GO" id="GO:0032259">
    <property type="term" value="P:methylation"/>
    <property type="evidence" value="ECO:0007669"/>
    <property type="project" value="InterPro"/>
</dbReference>
<dbReference type="GO" id="GO:0008168">
    <property type="term" value="F:methyltransferase activity"/>
    <property type="evidence" value="ECO:0007669"/>
    <property type="project" value="InterPro"/>
</dbReference>
<proteinExistence type="predicted"/>
<dbReference type="GO" id="GO:0003676">
    <property type="term" value="F:nucleic acid binding"/>
    <property type="evidence" value="ECO:0007669"/>
    <property type="project" value="InterPro"/>
</dbReference>
<name>A0A6J5M110_9CAUD</name>
<dbReference type="EMBL" id="LR796352">
    <property type="protein sequence ID" value="CAB4139193.1"/>
    <property type="molecule type" value="Genomic_DNA"/>
</dbReference>
<dbReference type="PROSITE" id="PS00092">
    <property type="entry name" value="N6_MTASE"/>
    <property type="match status" value="1"/>
</dbReference>
<dbReference type="SUPFAM" id="SSF53335">
    <property type="entry name" value="S-adenosyl-L-methionine-dependent methyltransferases"/>
    <property type="match status" value="1"/>
</dbReference>
<dbReference type="InterPro" id="IPR002052">
    <property type="entry name" value="DNA_methylase_N6_adenine_CS"/>
</dbReference>
<dbReference type="InterPro" id="IPR029063">
    <property type="entry name" value="SAM-dependent_MTases_sf"/>
</dbReference>
<reference evidence="1" key="1">
    <citation type="submission" date="2020-04" db="EMBL/GenBank/DDBJ databases">
        <authorList>
            <person name="Chiriac C."/>
            <person name="Salcher M."/>
            <person name="Ghai R."/>
            <person name="Kavagutti S V."/>
        </authorList>
    </citation>
    <scope>NUCLEOTIDE SEQUENCE</scope>
</reference>
<protein>
    <submittedName>
        <fullName evidence="1">Uncharacterized protein</fullName>
    </submittedName>
</protein>
<accession>A0A6J5M110</accession>
<gene>
    <name evidence="1" type="ORF">UFOVP346_27</name>
</gene>
<sequence length="184" mass="21234">MGKRSNFDRVPRDYYPTPYEAVVPLKDHLYGGPFSYWEPCAGDGRLIRHLSVLAPRAQCIMATDVEPRDEGVDQLDLLAPFDLNPKMEKEIAVIITNPPWDRKLLHPMIEKLCDIAPTWLLFDADWMHTKQAAPYMGYLSKVVSVGRVKWIEGSKMTGKENCCWYLFDRWGTLGKTVFYGRTFE</sequence>